<dbReference type="Proteomes" id="UP000472320">
    <property type="component" value="Unassembled WGS sequence"/>
</dbReference>
<evidence type="ECO:0000256" key="2">
    <source>
        <dbReference type="ARBA" id="ARBA00022723"/>
    </source>
</evidence>
<dbReference type="GO" id="GO:0020037">
    <property type="term" value="F:heme binding"/>
    <property type="evidence" value="ECO:0007669"/>
    <property type="project" value="InterPro"/>
</dbReference>
<evidence type="ECO:0000313" key="8">
    <source>
        <dbReference type="Proteomes" id="UP000472320"/>
    </source>
</evidence>
<feature type="chain" id="PRO_5027042969" evidence="5">
    <location>
        <begin position="29"/>
        <end position="292"/>
    </location>
</feature>
<dbReference type="InterPro" id="IPR009056">
    <property type="entry name" value="Cyt_c-like_dom"/>
</dbReference>
<dbReference type="GO" id="GO:0009055">
    <property type="term" value="F:electron transfer activity"/>
    <property type="evidence" value="ECO:0007669"/>
    <property type="project" value="InterPro"/>
</dbReference>
<evidence type="ECO:0000256" key="5">
    <source>
        <dbReference type="SAM" id="SignalP"/>
    </source>
</evidence>
<dbReference type="InterPro" id="IPR036909">
    <property type="entry name" value="Cyt_c-like_dom_sf"/>
</dbReference>
<dbReference type="Pfam" id="PF00034">
    <property type="entry name" value="Cytochrom_C"/>
    <property type="match status" value="1"/>
</dbReference>
<sequence>MLCEGRRKMRTGAWLFACAVLSAQAAVAADAKLVRGKYLVEGVLACANCHAVRDKTGAVIAEKGMAGGFEFAEEMFKSYASNITPDRETGIGKWTDAQLAKAIREGIRPDGSLIGPPMPIQFYRSLSDADLAATIRYLRAQPAVVNQVPKSTFNFPLPPNYGPPLKNVASPSPKDKVAYGGYLVAIAHCMECHTPRDERGMLVMTSLGAGGQNIKGPWGDSISRNLTPHAEGLRDWSDEQIAAAIRTGKDRSGKPYKPPMAFDWYHNINDADMAAIVAYLRTLPPQQGSGSK</sequence>
<evidence type="ECO:0000256" key="4">
    <source>
        <dbReference type="PROSITE-ProRule" id="PRU00433"/>
    </source>
</evidence>
<organism evidence="7 8">
    <name type="scientific">Massilia eburnea</name>
    <dbReference type="NCBI Taxonomy" id="1776165"/>
    <lineage>
        <taxon>Bacteria</taxon>
        <taxon>Pseudomonadati</taxon>
        <taxon>Pseudomonadota</taxon>
        <taxon>Betaproteobacteria</taxon>
        <taxon>Burkholderiales</taxon>
        <taxon>Oxalobacteraceae</taxon>
        <taxon>Telluria group</taxon>
        <taxon>Massilia</taxon>
    </lineage>
</organism>
<dbReference type="Gene3D" id="1.10.760.10">
    <property type="entry name" value="Cytochrome c-like domain"/>
    <property type="match status" value="2"/>
</dbReference>
<evidence type="ECO:0000259" key="6">
    <source>
        <dbReference type="PROSITE" id="PS51007"/>
    </source>
</evidence>
<evidence type="ECO:0000256" key="3">
    <source>
        <dbReference type="ARBA" id="ARBA00023004"/>
    </source>
</evidence>
<reference evidence="7 8" key="1">
    <citation type="submission" date="2019-11" db="EMBL/GenBank/DDBJ databases">
        <title>Type strains purchased from KCTC, JCM and DSMZ.</title>
        <authorList>
            <person name="Lu H."/>
        </authorList>
    </citation>
    <scope>NUCLEOTIDE SEQUENCE [LARGE SCALE GENOMIC DNA]</scope>
    <source>
        <strain evidence="7 8">JCM 31587</strain>
    </source>
</reference>
<feature type="signal peptide" evidence="5">
    <location>
        <begin position="1"/>
        <end position="28"/>
    </location>
</feature>
<gene>
    <name evidence="7" type="ORF">GM658_06360</name>
</gene>
<evidence type="ECO:0000313" key="7">
    <source>
        <dbReference type="EMBL" id="MTW10222.1"/>
    </source>
</evidence>
<feature type="domain" description="Cytochrome c" evidence="6">
    <location>
        <begin position="31"/>
        <end position="142"/>
    </location>
</feature>
<dbReference type="EMBL" id="WNKX01000004">
    <property type="protein sequence ID" value="MTW10222.1"/>
    <property type="molecule type" value="Genomic_DNA"/>
</dbReference>
<keyword evidence="5" id="KW-0732">Signal</keyword>
<comment type="caution">
    <text evidence="7">The sequence shown here is derived from an EMBL/GenBank/DDBJ whole genome shotgun (WGS) entry which is preliminary data.</text>
</comment>
<dbReference type="PANTHER" id="PTHR35008">
    <property type="entry name" value="BLL4482 PROTEIN-RELATED"/>
    <property type="match status" value="1"/>
</dbReference>
<dbReference type="AlphaFoldDB" id="A0A6L6QCQ9"/>
<evidence type="ECO:0000256" key="1">
    <source>
        <dbReference type="ARBA" id="ARBA00022617"/>
    </source>
</evidence>
<name>A0A6L6QCQ9_9BURK</name>
<protein>
    <submittedName>
        <fullName evidence="7">C-type cytochrome</fullName>
    </submittedName>
</protein>
<keyword evidence="8" id="KW-1185">Reference proteome</keyword>
<dbReference type="GO" id="GO:0046872">
    <property type="term" value="F:metal ion binding"/>
    <property type="evidence" value="ECO:0007669"/>
    <property type="project" value="UniProtKB-KW"/>
</dbReference>
<dbReference type="PROSITE" id="PS51007">
    <property type="entry name" value="CYTC"/>
    <property type="match status" value="2"/>
</dbReference>
<dbReference type="PANTHER" id="PTHR35008:SF8">
    <property type="entry name" value="ALCOHOL DEHYDROGENASE CYTOCHROME C SUBUNIT"/>
    <property type="match status" value="1"/>
</dbReference>
<keyword evidence="1 4" id="KW-0349">Heme</keyword>
<dbReference type="OrthoDB" id="9809720at2"/>
<keyword evidence="3 4" id="KW-0408">Iron</keyword>
<dbReference type="InterPro" id="IPR051459">
    <property type="entry name" value="Cytochrome_c-type_DH"/>
</dbReference>
<dbReference type="SUPFAM" id="SSF46626">
    <property type="entry name" value="Cytochrome c"/>
    <property type="match status" value="2"/>
</dbReference>
<keyword evidence="2 4" id="KW-0479">Metal-binding</keyword>
<accession>A0A6L6QCQ9</accession>
<proteinExistence type="predicted"/>
<feature type="domain" description="Cytochrome c" evidence="6">
    <location>
        <begin position="175"/>
        <end position="284"/>
    </location>
</feature>